<dbReference type="RefSeq" id="WP_265687611.1">
    <property type="nucleotide sequence ID" value="NZ_JAKRRX010000049.1"/>
</dbReference>
<dbReference type="Pfam" id="PF13487">
    <property type="entry name" value="HD_5"/>
    <property type="match status" value="1"/>
</dbReference>
<comment type="caution">
    <text evidence="2">The sequence shown here is derived from an EMBL/GenBank/DDBJ whole genome shotgun (WGS) entry which is preliminary data.</text>
</comment>
<dbReference type="PANTHER" id="PTHR43155">
    <property type="entry name" value="CYCLIC DI-GMP PHOSPHODIESTERASE PA4108-RELATED"/>
    <property type="match status" value="1"/>
</dbReference>
<dbReference type="Gene3D" id="1.10.3210.10">
    <property type="entry name" value="Hypothetical protein af1432"/>
    <property type="match status" value="2"/>
</dbReference>
<feature type="domain" description="HD-GYP" evidence="1">
    <location>
        <begin position="223"/>
        <end position="419"/>
    </location>
</feature>
<dbReference type="SUPFAM" id="SSF109604">
    <property type="entry name" value="HD-domain/PDEase-like"/>
    <property type="match status" value="2"/>
</dbReference>
<dbReference type="InterPro" id="IPR037522">
    <property type="entry name" value="HD_GYP_dom"/>
</dbReference>
<proteinExistence type="predicted"/>
<dbReference type="AlphaFoldDB" id="A0A9X3CEC3"/>
<dbReference type="Proteomes" id="UP001155586">
    <property type="component" value="Unassembled WGS sequence"/>
</dbReference>
<sequence length="429" mass="48119">MVSNRDEVSVDLRCVLLGISKALDAVGVDELHHGHRVGYIAYCCAKKMGWSEEQAQLGFALGLVHDCGVSQASELSMLLTEMHSECFHAHCERGFQLLSECEPLAALSLPTLYHHTPWAKLELNSTISDSDKLLAALIFISDRVDYLYSVSQPDQYGNLCRAGKQSIIDQLTSNAGELFETNMVQHMCELVDNDDFWFSMNCEYIEALSRQLEPVPFYGTNLGLDETIELAEFIAKIVDAKSTFTFQHSSKVALLTRYIGKQLGYSNRTQKKLYLAGLVHDFGKLKTPDHVLHKPGDLTEQEYNCIKRHATDTRFALQSMLKSQDVIEWASNHHERLDGSGYPKGKTAKELDQPSRIVAVADVFQALTQSRPYREGIPLDIALNILAQQVIDNELDAVVFQCVKDNAHTCYELSVGKESVQKEKPSEVR</sequence>
<evidence type="ECO:0000313" key="3">
    <source>
        <dbReference type="Proteomes" id="UP001155586"/>
    </source>
</evidence>
<dbReference type="PROSITE" id="PS51832">
    <property type="entry name" value="HD_GYP"/>
    <property type="match status" value="1"/>
</dbReference>
<accession>A0A9X3CEC3</accession>
<dbReference type="InterPro" id="IPR003607">
    <property type="entry name" value="HD/PDEase_dom"/>
</dbReference>
<name>A0A9X3CEC3_9VIBR</name>
<organism evidence="2 3">
    <name type="scientific">Vibrio paucivorans</name>
    <dbReference type="NCBI Taxonomy" id="2829489"/>
    <lineage>
        <taxon>Bacteria</taxon>
        <taxon>Pseudomonadati</taxon>
        <taxon>Pseudomonadota</taxon>
        <taxon>Gammaproteobacteria</taxon>
        <taxon>Vibrionales</taxon>
        <taxon>Vibrionaceae</taxon>
        <taxon>Vibrio</taxon>
    </lineage>
</organism>
<evidence type="ECO:0000313" key="2">
    <source>
        <dbReference type="EMBL" id="MCW8334223.1"/>
    </source>
</evidence>
<dbReference type="EMBL" id="JAKRRX010000049">
    <property type="protein sequence ID" value="MCW8334223.1"/>
    <property type="molecule type" value="Genomic_DNA"/>
</dbReference>
<reference evidence="2" key="1">
    <citation type="submission" date="2022-02" db="EMBL/GenBank/DDBJ databases">
        <title>Vibrio sp. nov., a new bacterium isolated from Bohai sea, China.</title>
        <authorList>
            <person name="Yuan Y."/>
        </authorList>
    </citation>
    <scope>NUCLEOTIDE SEQUENCE</scope>
    <source>
        <strain evidence="2">DBSS07</strain>
    </source>
</reference>
<evidence type="ECO:0000259" key="1">
    <source>
        <dbReference type="PROSITE" id="PS51832"/>
    </source>
</evidence>
<gene>
    <name evidence="2" type="ORF">MD483_10350</name>
</gene>
<dbReference type="PANTHER" id="PTHR43155:SF1">
    <property type="entry name" value="3'3'-CGAMP-SPECIFIC PHOSPHODIESTERASE 1"/>
    <property type="match status" value="1"/>
</dbReference>
<dbReference type="SMART" id="SM00471">
    <property type="entry name" value="HDc"/>
    <property type="match status" value="1"/>
</dbReference>
<dbReference type="CDD" id="cd00077">
    <property type="entry name" value="HDc"/>
    <property type="match status" value="2"/>
</dbReference>
<protein>
    <submittedName>
        <fullName evidence="2">HD domain-containing protein</fullName>
    </submittedName>
</protein>
<dbReference type="GO" id="GO:0008081">
    <property type="term" value="F:phosphoric diester hydrolase activity"/>
    <property type="evidence" value="ECO:0007669"/>
    <property type="project" value="UniProtKB-ARBA"/>
</dbReference>
<keyword evidence="3" id="KW-1185">Reference proteome</keyword>